<dbReference type="GO" id="GO:0005524">
    <property type="term" value="F:ATP binding"/>
    <property type="evidence" value="ECO:0007669"/>
    <property type="project" value="UniProtKB-UniRule"/>
</dbReference>
<feature type="domain" description="Protein kinase" evidence="15">
    <location>
        <begin position="410"/>
        <end position="694"/>
    </location>
</feature>
<feature type="domain" description="LysM" evidence="16">
    <location>
        <begin position="113"/>
        <end position="159"/>
    </location>
</feature>
<feature type="binding site" evidence="12">
    <location>
        <position position="438"/>
    </location>
    <ligand>
        <name>ATP</name>
        <dbReference type="ChEBI" id="CHEBI:30616"/>
    </ligand>
</feature>
<gene>
    <name evidence="17" type="ORF">URODEC1_LOCUS113184</name>
</gene>
<evidence type="ECO:0000256" key="12">
    <source>
        <dbReference type="PROSITE-ProRule" id="PRU10141"/>
    </source>
</evidence>
<evidence type="ECO:0000256" key="9">
    <source>
        <dbReference type="ARBA" id="ARBA00022989"/>
    </source>
</evidence>
<dbReference type="Pfam" id="PF00069">
    <property type="entry name" value="Pkinase"/>
    <property type="match status" value="1"/>
</dbReference>
<evidence type="ECO:0000256" key="1">
    <source>
        <dbReference type="ARBA" id="ARBA00004479"/>
    </source>
</evidence>
<dbReference type="InterPro" id="IPR008271">
    <property type="entry name" value="Ser/Thr_kinase_AS"/>
</dbReference>
<dbReference type="GO" id="GO:0004674">
    <property type="term" value="F:protein serine/threonine kinase activity"/>
    <property type="evidence" value="ECO:0007669"/>
    <property type="project" value="UniProtKB-KW"/>
</dbReference>
<evidence type="ECO:0000313" key="18">
    <source>
        <dbReference type="Proteomes" id="UP001497457"/>
    </source>
</evidence>
<feature type="chain" id="PRO_5044840338" description="Protein kinase domain-containing protein" evidence="14">
    <location>
        <begin position="29"/>
        <end position="704"/>
    </location>
</feature>
<evidence type="ECO:0000256" key="11">
    <source>
        <dbReference type="ARBA" id="ARBA00023180"/>
    </source>
</evidence>
<keyword evidence="11" id="KW-0325">Glycoprotein</keyword>
<dbReference type="SUPFAM" id="SSF56112">
    <property type="entry name" value="Protein kinase-like (PK-like)"/>
    <property type="match status" value="1"/>
</dbReference>
<dbReference type="InterPro" id="IPR018392">
    <property type="entry name" value="LysM"/>
</dbReference>
<dbReference type="EMBL" id="OZ075118">
    <property type="protein sequence ID" value="CAL5089112.1"/>
    <property type="molecule type" value="Genomic_DNA"/>
</dbReference>
<evidence type="ECO:0000256" key="6">
    <source>
        <dbReference type="ARBA" id="ARBA00022741"/>
    </source>
</evidence>
<dbReference type="Gene3D" id="3.10.350.10">
    <property type="entry name" value="LysM domain"/>
    <property type="match status" value="2"/>
</dbReference>
<organism evidence="17 18">
    <name type="scientific">Urochloa decumbens</name>
    <dbReference type="NCBI Taxonomy" id="240449"/>
    <lineage>
        <taxon>Eukaryota</taxon>
        <taxon>Viridiplantae</taxon>
        <taxon>Streptophyta</taxon>
        <taxon>Embryophyta</taxon>
        <taxon>Tracheophyta</taxon>
        <taxon>Spermatophyta</taxon>
        <taxon>Magnoliopsida</taxon>
        <taxon>Liliopsida</taxon>
        <taxon>Poales</taxon>
        <taxon>Poaceae</taxon>
        <taxon>PACMAD clade</taxon>
        <taxon>Panicoideae</taxon>
        <taxon>Panicodae</taxon>
        <taxon>Paniceae</taxon>
        <taxon>Melinidinae</taxon>
        <taxon>Urochloa</taxon>
    </lineage>
</organism>
<evidence type="ECO:0000256" key="3">
    <source>
        <dbReference type="ARBA" id="ARBA00022679"/>
    </source>
</evidence>
<dbReference type="Gene3D" id="3.30.200.20">
    <property type="entry name" value="Phosphorylase Kinase, domain 1"/>
    <property type="match status" value="1"/>
</dbReference>
<dbReference type="Gene3D" id="1.10.510.10">
    <property type="entry name" value="Transferase(Phosphotransferase) domain 1"/>
    <property type="match status" value="1"/>
</dbReference>
<keyword evidence="5 14" id="KW-0732">Signal</keyword>
<keyword evidence="9 13" id="KW-1133">Transmembrane helix</keyword>
<reference evidence="18" key="1">
    <citation type="submission" date="2024-06" db="EMBL/GenBank/DDBJ databases">
        <authorList>
            <person name="Ryan C."/>
        </authorList>
    </citation>
    <scope>NUCLEOTIDE SEQUENCE [LARGE SCALE GENOMIC DNA]</scope>
</reference>
<dbReference type="SMART" id="SM00257">
    <property type="entry name" value="LysM"/>
    <property type="match status" value="2"/>
</dbReference>
<keyword evidence="18" id="KW-1185">Reference proteome</keyword>
<evidence type="ECO:0000259" key="15">
    <source>
        <dbReference type="PROSITE" id="PS50011"/>
    </source>
</evidence>
<reference evidence="17 18" key="2">
    <citation type="submission" date="2024-10" db="EMBL/GenBank/DDBJ databases">
        <authorList>
            <person name="Ryan C."/>
        </authorList>
    </citation>
    <scope>NUCLEOTIDE SEQUENCE [LARGE SCALE GENOMIC DNA]</scope>
</reference>
<dbReference type="SUPFAM" id="SSF54106">
    <property type="entry name" value="LysM domain"/>
    <property type="match status" value="2"/>
</dbReference>
<dbReference type="InterPro" id="IPR000719">
    <property type="entry name" value="Prot_kinase_dom"/>
</dbReference>
<dbReference type="AlphaFoldDB" id="A0ABC9G7H2"/>
<dbReference type="FunFam" id="1.10.510.10:FF:000590">
    <property type="entry name" value="PR5-like receptor kinase"/>
    <property type="match status" value="1"/>
</dbReference>
<keyword evidence="2" id="KW-0723">Serine/threonine-protein kinase</keyword>
<keyword evidence="6 12" id="KW-0547">Nucleotide-binding</keyword>
<evidence type="ECO:0000313" key="17">
    <source>
        <dbReference type="EMBL" id="CAL5089112.1"/>
    </source>
</evidence>
<accession>A0ABC9G7H2</accession>
<keyword evidence="8 12" id="KW-0067">ATP-binding</keyword>
<dbReference type="CDD" id="cd00118">
    <property type="entry name" value="LysM"/>
    <property type="match status" value="1"/>
</dbReference>
<evidence type="ECO:0000256" key="2">
    <source>
        <dbReference type="ARBA" id="ARBA00022527"/>
    </source>
</evidence>
<feature type="signal peptide" evidence="14">
    <location>
        <begin position="1"/>
        <end position="28"/>
    </location>
</feature>
<dbReference type="GO" id="GO:0005886">
    <property type="term" value="C:plasma membrane"/>
    <property type="evidence" value="ECO:0007669"/>
    <property type="project" value="UniProtKB-ARBA"/>
</dbReference>
<evidence type="ECO:0000259" key="16">
    <source>
        <dbReference type="PROSITE" id="PS51782"/>
    </source>
</evidence>
<evidence type="ECO:0000256" key="8">
    <source>
        <dbReference type="ARBA" id="ARBA00022840"/>
    </source>
</evidence>
<keyword evidence="4 13" id="KW-0812">Transmembrane</keyword>
<feature type="domain" description="LysM" evidence="16">
    <location>
        <begin position="176"/>
        <end position="220"/>
    </location>
</feature>
<feature type="transmembrane region" description="Helical" evidence="13">
    <location>
        <begin position="331"/>
        <end position="357"/>
    </location>
</feature>
<evidence type="ECO:0000256" key="4">
    <source>
        <dbReference type="ARBA" id="ARBA00022692"/>
    </source>
</evidence>
<evidence type="ECO:0000256" key="10">
    <source>
        <dbReference type="ARBA" id="ARBA00023136"/>
    </source>
</evidence>
<dbReference type="InterPro" id="IPR011009">
    <property type="entry name" value="Kinase-like_dom_sf"/>
</dbReference>
<comment type="subcellular location">
    <subcellularLocation>
        <location evidence="1">Membrane</location>
        <topology evidence="1">Single-pass type I membrane protein</topology>
    </subcellularLocation>
</comment>
<dbReference type="SMART" id="SM00220">
    <property type="entry name" value="S_TKc"/>
    <property type="match status" value="1"/>
</dbReference>
<evidence type="ECO:0000256" key="13">
    <source>
        <dbReference type="SAM" id="Phobius"/>
    </source>
</evidence>
<dbReference type="PROSITE" id="PS50011">
    <property type="entry name" value="PROTEIN_KINASE_DOM"/>
    <property type="match status" value="1"/>
</dbReference>
<dbReference type="CDD" id="cd14066">
    <property type="entry name" value="STKc_IRAK"/>
    <property type="match status" value="1"/>
</dbReference>
<evidence type="ECO:0008006" key="19">
    <source>
        <dbReference type="Google" id="ProtNLM"/>
    </source>
</evidence>
<keyword evidence="3" id="KW-0808">Transferase</keyword>
<dbReference type="Proteomes" id="UP001497457">
    <property type="component" value="Chromosome 8b"/>
</dbReference>
<dbReference type="PROSITE" id="PS51782">
    <property type="entry name" value="LYSM"/>
    <property type="match status" value="2"/>
</dbReference>
<proteinExistence type="predicted"/>
<keyword evidence="7" id="KW-0418">Kinase</keyword>
<dbReference type="InterPro" id="IPR036779">
    <property type="entry name" value="LysM_dom_sf"/>
</dbReference>
<dbReference type="InterPro" id="IPR017441">
    <property type="entry name" value="Protein_kinase_ATP_BS"/>
</dbReference>
<evidence type="ECO:0000256" key="5">
    <source>
        <dbReference type="ARBA" id="ARBA00022729"/>
    </source>
</evidence>
<keyword evidence="10 13" id="KW-0472">Membrane</keyword>
<dbReference type="Pfam" id="PF01476">
    <property type="entry name" value="LysM"/>
    <property type="match status" value="2"/>
</dbReference>
<evidence type="ECO:0000256" key="14">
    <source>
        <dbReference type="SAM" id="SignalP"/>
    </source>
</evidence>
<dbReference type="FunFam" id="3.30.200.20:FF:000178">
    <property type="entry name" value="serine/threonine-protein kinase PBS1-like"/>
    <property type="match status" value="1"/>
</dbReference>
<dbReference type="InterPro" id="IPR045874">
    <property type="entry name" value="LRK10/LRL21-25-like"/>
</dbReference>
<name>A0ABC9G7H2_9POAL</name>
<dbReference type="PANTHER" id="PTHR27009">
    <property type="entry name" value="RUST RESISTANCE KINASE LR10-RELATED"/>
    <property type="match status" value="1"/>
</dbReference>
<dbReference type="PROSITE" id="PS00107">
    <property type="entry name" value="PROTEIN_KINASE_ATP"/>
    <property type="match status" value="1"/>
</dbReference>
<sequence length="704" mass="77156">MPPLAASWPYYRPVAALLFLLASSSASAANFTCARQGATCRSAINYAVPNATTYADLAVRFNTTATTLTDILGSNSLPRDTAPSTPIPAMTTIRIPFRCVCGSNGVGQSDGEPVYVVQPGDVMYAISRAFDDFVTNQEIATANNVTDVNHIEIGQRLRIPLPCSCDPVDGADVMHLAYSITSSDNTSGIAAMFGVHEPTLLSLNRITDPRSLRNGQILDIPLPVCYSSISDASPDHNLHVPYGTYTFTAQDCVQCSCRANTYQLDCASVQGNNGCPAVPMCNGALKLGQTNGTGCGSPMCAYNGYSNSTSLSIYTTLVRNLTACQSVCNPLYSVSVALSAPISLILMCLIWIIMYPWKKNHLVFLQMYTGNESSKVLAKRKESNIEEILKGYDSLVPKRYTYSELRKITRSFKDILGEGGYGIVYKGNLEDGRMVAVKLLKGSKGNGEEFLNEVISIRRTSHVNIVNLLGFCLHGSERALIYDYMANGSLDKYIYSEEGKRAVGWEKLQEIAVGIAQGLEYLHRGCSTRIIHFDIKPHNVLLDEEFCPKIADFGLAKLCHLKDSALSMAEARGTIGFIAPEVFYRGFGVVSTKSDVYSYGMMLLEMVEGRKNVNENTESSSVAYFPDWVYDRLVIDLQSPGEVACENEEIARRMILVGFWCIQLSPGNRPTMRRAIEMLEKNISELEIPPKPFLSCSPVSSFSS</sequence>
<protein>
    <recommendedName>
        <fullName evidence="19">Protein kinase domain-containing protein</fullName>
    </recommendedName>
</protein>
<evidence type="ECO:0000256" key="7">
    <source>
        <dbReference type="ARBA" id="ARBA00022777"/>
    </source>
</evidence>
<dbReference type="PROSITE" id="PS00108">
    <property type="entry name" value="PROTEIN_KINASE_ST"/>
    <property type="match status" value="1"/>
</dbReference>